<gene>
    <name evidence="6" type="primary">PPX1</name>
    <name evidence="6" type="ORF">Daus18300_008803</name>
</gene>
<dbReference type="EC" id="3.6.1.11" evidence="6"/>
<evidence type="ECO:0000259" key="5">
    <source>
        <dbReference type="SMART" id="SM01131"/>
    </source>
</evidence>
<evidence type="ECO:0000313" key="7">
    <source>
        <dbReference type="Proteomes" id="UP001583177"/>
    </source>
</evidence>
<dbReference type="InterPro" id="IPR038222">
    <property type="entry name" value="DHHA2_dom_sf"/>
</dbReference>
<dbReference type="GO" id="GO:0004309">
    <property type="term" value="F:exopolyphosphatase activity"/>
    <property type="evidence" value="ECO:0007669"/>
    <property type="project" value="UniProtKB-EC"/>
</dbReference>
<evidence type="ECO:0000256" key="1">
    <source>
        <dbReference type="ARBA" id="ARBA00001936"/>
    </source>
</evidence>
<evidence type="ECO:0000313" key="6">
    <source>
        <dbReference type="EMBL" id="KAL1861540.1"/>
    </source>
</evidence>
<dbReference type="PANTHER" id="PTHR12112:SF39">
    <property type="entry name" value="EG:152A3.5 PROTEIN (FBGN0003116_PN PROTEIN)"/>
    <property type="match status" value="1"/>
</dbReference>
<comment type="caution">
    <text evidence="6">The sequence shown here is derived from an EMBL/GenBank/DDBJ whole genome shotgun (WGS) entry which is preliminary data.</text>
</comment>
<accession>A0ABR3WH19</accession>
<keyword evidence="7" id="KW-1185">Reference proteome</keyword>
<dbReference type="Proteomes" id="UP001583177">
    <property type="component" value="Unassembled WGS sequence"/>
</dbReference>
<evidence type="ECO:0000256" key="2">
    <source>
        <dbReference type="ARBA" id="ARBA00022723"/>
    </source>
</evidence>
<dbReference type="Gene3D" id="3.10.310.20">
    <property type="entry name" value="DHHA2 domain"/>
    <property type="match status" value="1"/>
</dbReference>
<keyword evidence="4" id="KW-0464">Manganese</keyword>
<protein>
    <submittedName>
        <fullName evidence="6">Exopolyphosphatase</fullName>
        <ecNumber evidence="6">3.6.1.11</ecNumber>
    </submittedName>
</protein>
<dbReference type="SUPFAM" id="SSF64182">
    <property type="entry name" value="DHH phosphoesterases"/>
    <property type="match status" value="1"/>
</dbReference>
<dbReference type="Pfam" id="PF02833">
    <property type="entry name" value="DHHA2"/>
    <property type="match status" value="1"/>
</dbReference>
<reference evidence="6 7" key="1">
    <citation type="journal article" date="2024" name="IMA Fungus">
        <title>IMA Genome - F19 : A genome assembly and annotation guide to empower mycologists, including annotated draft genome sequences of Ceratocystis pirilliformis, Diaporthe australafricana, Fusarium ophioides, Paecilomyces lecythidis, and Sporothrix stenoceras.</title>
        <authorList>
            <person name="Aylward J."/>
            <person name="Wilson A.M."/>
            <person name="Visagie C.M."/>
            <person name="Spraker J."/>
            <person name="Barnes I."/>
            <person name="Buitendag C."/>
            <person name="Ceriani C."/>
            <person name="Del Mar Angel L."/>
            <person name="du Plessis D."/>
            <person name="Fuchs T."/>
            <person name="Gasser K."/>
            <person name="Kramer D."/>
            <person name="Li W."/>
            <person name="Munsamy K."/>
            <person name="Piso A."/>
            <person name="Price J.L."/>
            <person name="Sonnekus B."/>
            <person name="Thomas C."/>
            <person name="van der Nest A."/>
            <person name="van Dijk A."/>
            <person name="van Heerden A."/>
            <person name="van Vuuren N."/>
            <person name="Yilmaz N."/>
            <person name="Duong T.A."/>
            <person name="van der Merwe N.A."/>
            <person name="Wingfield M.J."/>
            <person name="Wingfield B.D."/>
        </authorList>
    </citation>
    <scope>NUCLEOTIDE SEQUENCE [LARGE SCALE GENOMIC DNA]</scope>
    <source>
        <strain evidence="6 7">CMW 18300</strain>
    </source>
</reference>
<sequence>MPPPPRNLRAFLALARKTLTAPAAQRQAPLTFVVGNESADLDSLCSAVVFAFLRSHTQPKYTLHIPLANIPREDLPLRPELSKALSYAGVEVSDLLTLSDLEEAVKAHGLEPHDTRWLLVDHNALTGALAERFGPRVVGCVDHHEDEGAVFAQDTAGEPRVLRKTGSCMSLVVEYCRDAWDALLLSEAGGSSHEDGGGDAGPLGSQLARVALAPIIIDTNNLKSKAKTTPTDVKVAELLEARIREDKAGFDRKKYHKKLSKLKEDISLFSYRDNFRKDFKSWTEAGLVLGTSSIPQGFKYMLDNIGDRETLLREFRAFAQDKGLDIATMMTSSAKDDGVFKRNLLVWALNERAVAAVHRFVEAQKETLGLEPFHHADLSGGDGRREVRYCWNQHQTGNSRKQLAPMLRSAMAEAAKL</sequence>
<dbReference type="Gene3D" id="3.90.1640.10">
    <property type="entry name" value="inorganic pyrophosphatase (n-terminal core)"/>
    <property type="match status" value="1"/>
</dbReference>
<feature type="domain" description="DHHA2" evidence="5">
    <location>
        <begin position="256"/>
        <end position="411"/>
    </location>
</feature>
<dbReference type="InterPro" id="IPR038763">
    <property type="entry name" value="DHH_sf"/>
</dbReference>
<dbReference type="InterPro" id="IPR001667">
    <property type="entry name" value="DDH_dom"/>
</dbReference>
<comment type="cofactor">
    <cofactor evidence="1">
        <name>Mn(2+)</name>
        <dbReference type="ChEBI" id="CHEBI:29035"/>
    </cofactor>
</comment>
<keyword evidence="3 6" id="KW-0378">Hydrolase</keyword>
<dbReference type="Pfam" id="PF01368">
    <property type="entry name" value="DHH"/>
    <property type="match status" value="1"/>
</dbReference>
<evidence type="ECO:0000256" key="4">
    <source>
        <dbReference type="ARBA" id="ARBA00023211"/>
    </source>
</evidence>
<name>A0ABR3WH19_9PEZI</name>
<proteinExistence type="predicted"/>
<dbReference type="SMART" id="SM01131">
    <property type="entry name" value="DHHA2"/>
    <property type="match status" value="1"/>
</dbReference>
<dbReference type="EMBL" id="JAWRVE010000085">
    <property type="protein sequence ID" value="KAL1861540.1"/>
    <property type="molecule type" value="Genomic_DNA"/>
</dbReference>
<organism evidence="6 7">
    <name type="scientific">Diaporthe australafricana</name>
    <dbReference type="NCBI Taxonomy" id="127596"/>
    <lineage>
        <taxon>Eukaryota</taxon>
        <taxon>Fungi</taxon>
        <taxon>Dikarya</taxon>
        <taxon>Ascomycota</taxon>
        <taxon>Pezizomycotina</taxon>
        <taxon>Sordariomycetes</taxon>
        <taxon>Sordariomycetidae</taxon>
        <taxon>Diaporthales</taxon>
        <taxon>Diaporthaceae</taxon>
        <taxon>Diaporthe</taxon>
    </lineage>
</organism>
<dbReference type="InterPro" id="IPR004097">
    <property type="entry name" value="DHHA2"/>
</dbReference>
<evidence type="ECO:0000256" key="3">
    <source>
        <dbReference type="ARBA" id="ARBA00022801"/>
    </source>
</evidence>
<dbReference type="PANTHER" id="PTHR12112">
    <property type="entry name" value="BNIP - RELATED"/>
    <property type="match status" value="1"/>
</dbReference>
<keyword evidence="2" id="KW-0479">Metal-binding</keyword>